<accession>H0G9I5</accession>
<dbReference type="EMBL" id="AGVV01000104">
    <property type="protein sequence ID" value="EHK74032.1"/>
    <property type="molecule type" value="Genomic_DNA"/>
</dbReference>
<evidence type="ECO:0000313" key="2">
    <source>
        <dbReference type="Proteomes" id="UP000004038"/>
    </source>
</evidence>
<proteinExistence type="predicted"/>
<protein>
    <submittedName>
        <fullName evidence="1">Uncharacterized protein</fullName>
    </submittedName>
</protein>
<sequence length="30" mass="3644">MTRCFFAGYRRGTRRVVMPFRRDDVLRLPA</sequence>
<name>H0G9I5_RHIML</name>
<dbReference type="Proteomes" id="UP000004038">
    <property type="component" value="Unassembled WGS sequence"/>
</dbReference>
<dbReference type="AlphaFoldDB" id="H0G9I5"/>
<reference evidence="1 2" key="1">
    <citation type="journal article" date="2012" name="J. Bacteriol.">
        <title>Draft Genome Sequence of Sinorhizobium meliloti CCNWSX0020, a Nitrogen-Fixing Symbiont with Copper Tolerance Capability Isolated from Lead-Zinc Mine Tailings.</title>
        <authorList>
            <person name="Li Z."/>
            <person name="Ma Z."/>
            <person name="Hao X."/>
            <person name="Wei G."/>
        </authorList>
    </citation>
    <scope>NUCLEOTIDE SEQUENCE [LARGE SCALE GENOMIC DNA]</scope>
    <source>
        <strain evidence="1 2">CCNWSX0020</strain>
    </source>
</reference>
<gene>
    <name evidence="1" type="ORF">SM0020_30962</name>
</gene>
<organism evidence="1 2">
    <name type="scientific">Sinorhizobium meliloti CCNWSX0020</name>
    <dbReference type="NCBI Taxonomy" id="1107881"/>
    <lineage>
        <taxon>Bacteria</taxon>
        <taxon>Pseudomonadati</taxon>
        <taxon>Pseudomonadota</taxon>
        <taxon>Alphaproteobacteria</taxon>
        <taxon>Hyphomicrobiales</taxon>
        <taxon>Rhizobiaceae</taxon>
        <taxon>Sinorhizobium/Ensifer group</taxon>
        <taxon>Sinorhizobium</taxon>
    </lineage>
</organism>
<evidence type="ECO:0000313" key="1">
    <source>
        <dbReference type="EMBL" id="EHK74032.1"/>
    </source>
</evidence>